<reference evidence="2" key="1">
    <citation type="submission" date="2022-10" db="EMBL/GenBank/DDBJ databases">
        <title>Whole genome sequencing of three plant growth promoting bacteria isolated from Vachellia tortilis subsp. raddiana in Morocco.</title>
        <authorList>
            <person name="Hnini M."/>
            <person name="Zouagui R."/>
            <person name="Zouagui H."/>
            <person name="Chemao Elfihri M.-W."/>
            <person name="Ibrahimi A."/>
            <person name="Sbabou L."/>
            <person name="Aurag J."/>
        </authorList>
    </citation>
    <scope>NUCLEOTIDE SEQUENCE</scope>
    <source>
        <strain evidence="2">LMR678</strain>
    </source>
</reference>
<evidence type="ECO:0000256" key="1">
    <source>
        <dbReference type="SAM" id="MobiDB-lite"/>
    </source>
</evidence>
<evidence type="ECO:0000313" key="3">
    <source>
        <dbReference type="Proteomes" id="UP001079430"/>
    </source>
</evidence>
<protein>
    <submittedName>
        <fullName evidence="2">Uncharacterized protein</fullName>
    </submittedName>
</protein>
<dbReference type="Proteomes" id="UP001079430">
    <property type="component" value="Unassembled WGS sequence"/>
</dbReference>
<proteinExistence type="predicted"/>
<evidence type="ECO:0000313" key="2">
    <source>
        <dbReference type="EMBL" id="MCZ4092985.1"/>
    </source>
</evidence>
<organism evidence="2 3">
    <name type="scientific">Sinorhizobium psoraleae</name>
    <dbReference type="NCBI Taxonomy" id="520838"/>
    <lineage>
        <taxon>Bacteria</taxon>
        <taxon>Pseudomonadati</taxon>
        <taxon>Pseudomonadota</taxon>
        <taxon>Alphaproteobacteria</taxon>
        <taxon>Hyphomicrobiales</taxon>
        <taxon>Rhizobiaceae</taxon>
        <taxon>Sinorhizobium/Ensifer group</taxon>
        <taxon>Sinorhizobium</taxon>
    </lineage>
</organism>
<accession>A0ABT4KME7</accession>
<gene>
    <name evidence="2" type="ORF">O3W52_23825</name>
</gene>
<dbReference type="EMBL" id="JAPVOI010000004">
    <property type="protein sequence ID" value="MCZ4092985.1"/>
    <property type="molecule type" value="Genomic_DNA"/>
</dbReference>
<feature type="region of interest" description="Disordered" evidence="1">
    <location>
        <begin position="103"/>
        <end position="125"/>
    </location>
</feature>
<sequence>MWEFFQILAAEPCRRPDLLCTAAASLDIPEEKSTSSIGGRRRTALSGGYPRRLSRAQFFAVGCEFEHLRQQLPQNAARKSGPFSNMVQSGRFLSRLRRGIDPKMSRKKFKKNRDSPLIKPSITIR</sequence>
<dbReference type="RefSeq" id="WP_269284053.1">
    <property type="nucleotide sequence ID" value="NZ_JAPVOI010000004.1"/>
</dbReference>
<keyword evidence="3" id="KW-1185">Reference proteome</keyword>
<name>A0ABT4KME7_9HYPH</name>
<comment type="caution">
    <text evidence="2">The sequence shown here is derived from an EMBL/GenBank/DDBJ whole genome shotgun (WGS) entry which is preliminary data.</text>
</comment>